<dbReference type="Pfam" id="PF03237">
    <property type="entry name" value="Terminase_6N"/>
    <property type="match status" value="1"/>
</dbReference>
<accession>A0ABP6L163</accession>
<feature type="domain" description="Terminase large subunit gp17-like C-terminal" evidence="2">
    <location>
        <begin position="328"/>
        <end position="467"/>
    </location>
</feature>
<evidence type="ECO:0000313" key="4">
    <source>
        <dbReference type="Proteomes" id="UP001499930"/>
    </source>
</evidence>
<dbReference type="Proteomes" id="UP001499930">
    <property type="component" value="Unassembled WGS sequence"/>
</dbReference>
<dbReference type="EMBL" id="BAAAWD010000016">
    <property type="protein sequence ID" value="GAA3027280.1"/>
    <property type="molecule type" value="Genomic_DNA"/>
</dbReference>
<dbReference type="NCBIfam" id="TIGR01630">
    <property type="entry name" value="psiM2_ORF9"/>
    <property type="match status" value="1"/>
</dbReference>
<dbReference type="InterPro" id="IPR027417">
    <property type="entry name" value="P-loop_NTPase"/>
</dbReference>
<gene>
    <name evidence="3" type="primary">terL_2</name>
    <name evidence="3" type="ORF">GCM10017559_61750</name>
</gene>
<dbReference type="InterPro" id="IPR035421">
    <property type="entry name" value="Terminase_6C"/>
</dbReference>
<keyword evidence="1" id="KW-1188">Viral release from host cell</keyword>
<reference evidence="4" key="1">
    <citation type="journal article" date="2019" name="Int. J. Syst. Evol. Microbiol.">
        <title>The Global Catalogue of Microorganisms (GCM) 10K type strain sequencing project: providing services to taxonomists for standard genome sequencing and annotation.</title>
        <authorList>
            <consortium name="The Broad Institute Genomics Platform"/>
            <consortium name="The Broad Institute Genome Sequencing Center for Infectious Disease"/>
            <person name="Wu L."/>
            <person name="Ma J."/>
        </authorList>
    </citation>
    <scope>NUCLEOTIDE SEQUENCE [LARGE SCALE GENOMIC DNA]</scope>
    <source>
        <strain evidence="4">JCM 3106</strain>
    </source>
</reference>
<proteinExistence type="predicted"/>
<comment type="caution">
    <text evidence="3">The sequence shown here is derived from an EMBL/GenBank/DDBJ whole genome shotgun (WGS) entry which is preliminary data.</text>
</comment>
<dbReference type="Gene3D" id="3.30.420.240">
    <property type="match status" value="1"/>
</dbReference>
<organism evidence="3 4">
    <name type="scientific">Streptosporangium longisporum</name>
    <dbReference type="NCBI Taxonomy" id="46187"/>
    <lineage>
        <taxon>Bacteria</taxon>
        <taxon>Bacillati</taxon>
        <taxon>Actinomycetota</taxon>
        <taxon>Actinomycetes</taxon>
        <taxon>Streptosporangiales</taxon>
        <taxon>Streptosporangiaceae</taxon>
        <taxon>Streptosporangium</taxon>
    </lineage>
</organism>
<evidence type="ECO:0000259" key="2">
    <source>
        <dbReference type="Pfam" id="PF17289"/>
    </source>
</evidence>
<evidence type="ECO:0000256" key="1">
    <source>
        <dbReference type="ARBA" id="ARBA00022612"/>
    </source>
</evidence>
<sequence>MTMTVPESPWRIAARQFVPKQRRWASPGAMASAIDPMHRQTKLLDLFDRELVTLFDGSDDRNLMIFCPPQEGKSEKVSRRTPAWLLAHDPTLRIAIVSYSADKAVRWGKEILRDVRAHPELGIKLRKDSQTGSRWETEQGGRLFAVGIDGGITGEPVDVLIIDDPVRGRAEAESATYRNTAWDWWESNGSTRLSSRGKVVLMMTRWHEDDLAGRLQAREPKQWRVVSVPAIAGVGDPLGRRPGEELVSVQRRKPGYFRGLKERRSAYVFNSIYQQSPSAAEGNLFRRADFRYWHPLPADLGRHGIAGGRRVDLDGRAMPLDDCWRFLTVDLAASTRTSADFTVAAVWAISPDGDLILLDRARARIEEAEHWDLVRPLYQRWAADTVFVESAFGTATMVIDATASGIPVQPLVADTDKITRALPATTRIRQHRVWFPANADWLDVWCDELAAFPTAAHDDQVDTLAYAARVRSANWLPPEDLDTVSRRAQSSAGGAIEQAYNAATGSDSDGDDLDYMTLDY</sequence>
<evidence type="ECO:0000313" key="3">
    <source>
        <dbReference type="EMBL" id="GAA3027280.1"/>
    </source>
</evidence>
<dbReference type="InterPro" id="IPR006517">
    <property type="entry name" value="Phage_terminase_lsu-like_C"/>
</dbReference>
<dbReference type="Pfam" id="PF17289">
    <property type="entry name" value="Terminase_6C"/>
    <property type="match status" value="1"/>
</dbReference>
<keyword evidence="4" id="KW-1185">Reference proteome</keyword>
<name>A0ABP6L163_9ACTN</name>
<dbReference type="Gene3D" id="3.40.50.300">
    <property type="entry name" value="P-loop containing nucleotide triphosphate hydrolases"/>
    <property type="match status" value="1"/>
</dbReference>
<protein>
    <submittedName>
        <fullName evidence="3">Phage terminase large subunit</fullName>
    </submittedName>
</protein>